<comment type="function">
    <text evidence="8">Required for box C/D snoRNAs accumulation involved in snoRNA processing, snoRNA transport to the nucleolus and ribosome biogenesis.</text>
</comment>
<dbReference type="Gene3D" id="3.30.60.190">
    <property type="match status" value="1"/>
</dbReference>
<evidence type="ECO:0000256" key="6">
    <source>
        <dbReference type="ARBA" id="ARBA00022833"/>
    </source>
</evidence>
<evidence type="ECO:0000256" key="9">
    <source>
        <dbReference type="ARBA" id="ARBA00049654"/>
    </source>
</evidence>
<feature type="domain" description="HIT-type" evidence="15">
    <location>
        <begin position="22"/>
        <end position="56"/>
    </location>
</feature>
<dbReference type="GO" id="GO:0008270">
    <property type="term" value="F:zinc ion binding"/>
    <property type="evidence" value="ECO:0007669"/>
    <property type="project" value="UniProtKB-UniRule"/>
</dbReference>
<dbReference type="GO" id="GO:0000492">
    <property type="term" value="P:box C/D snoRNP assembly"/>
    <property type="evidence" value="ECO:0007669"/>
    <property type="project" value="TreeGrafter"/>
</dbReference>
<dbReference type="Proteomes" id="UP001165065">
    <property type="component" value="Unassembled WGS sequence"/>
</dbReference>
<dbReference type="GO" id="GO:0005634">
    <property type="term" value="C:nucleus"/>
    <property type="evidence" value="ECO:0007669"/>
    <property type="project" value="TreeGrafter"/>
</dbReference>
<dbReference type="GO" id="GO:0070761">
    <property type="term" value="C:pre-snoRNP complex"/>
    <property type="evidence" value="ECO:0007669"/>
    <property type="project" value="TreeGrafter"/>
</dbReference>
<dbReference type="PANTHER" id="PTHR13483">
    <property type="entry name" value="BOX C_D SNORNA PROTEIN 1-RELATED"/>
    <property type="match status" value="1"/>
</dbReference>
<accession>A0A9W7G4J5</accession>
<dbReference type="InterPro" id="IPR007529">
    <property type="entry name" value="Znf_HIT"/>
</dbReference>
<dbReference type="FunFam" id="3.30.60.190:FF:000001">
    <property type="entry name" value="box C/D snoRNA protein 1"/>
    <property type="match status" value="1"/>
</dbReference>
<evidence type="ECO:0000256" key="12">
    <source>
        <dbReference type="ARBA" id="ARBA00077531"/>
    </source>
</evidence>
<dbReference type="OrthoDB" id="272357at2759"/>
<keyword evidence="2" id="KW-0690">Ribosome biogenesis</keyword>
<dbReference type="Pfam" id="PF04438">
    <property type="entry name" value="zf-HIT"/>
    <property type="match status" value="1"/>
</dbReference>
<feature type="compositionally biased region" description="Basic residues" evidence="14">
    <location>
        <begin position="109"/>
        <end position="118"/>
    </location>
</feature>
<dbReference type="GO" id="GO:0000463">
    <property type="term" value="P:maturation of LSU-rRNA from tricistronic rRNA transcript (SSU-rRNA, 5.8S rRNA, LSU-rRNA)"/>
    <property type="evidence" value="ECO:0007669"/>
    <property type="project" value="TreeGrafter"/>
</dbReference>
<evidence type="ECO:0000256" key="11">
    <source>
        <dbReference type="ARBA" id="ARBA00068630"/>
    </source>
</evidence>
<evidence type="ECO:0000259" key="15">
    <source>
        <dbReference type="PROSITE" id="PS51083"/>
    </source>
</evidence>
<dbReference type="EMBL" id="BRYA01000758">
    <property type="protein sequence ID" value="GMI31841.1"/>
    <property type="molecule type" value="Genomic_DNA"/>
</dbReference>
<evidence type="ECO:0000256" key="4">
    <source>
        <dbReference type="ARBA" id="ARBA00022723"/>
    </source>
</evidence>
<keyword evidence="7" id="KW-0832">Ubl conjugation</keyword>
<keyword evidence="4" id="KW-0479">Metal-binding</keyword>
<evidence type="ECO:0000256" key="1">
    <source>
        <dbReference type="ARBA" id="ARBA00022499"/>
    </source>
</evidence>
<keyword evidence="6" id="KW-0862">Zinc</keyword>
<evidence type="ECO:0000256" key="13">
    <source>
        <dbReference type="PROSITE-ProRule" id="PRU00453"/>
    </source>
</evidence>
<dbReference type="AlphaFoldDB" id="A0A9W7G4J5"/>
<keyword evidence="5 13" id="KW-0863">Zinc-finger</keyword>
<feature type="compositionally biased region" description="Basic and acidic residues" evidence="14">
    <location>
        <begin position="157"/>
        <end position="186"/>
    </location>
</feature>
<comment type="similarity">
    <text evidence="9">Belongs to the BCD1 family.</text>
</comment>
<feature type="region of interest" description="Disordered" evidence="14">
    <location>
        <begin position="152"/>
        <end position="186"/>
    </location>
</feature>
<evidence type="ECO:0000313" key="17">
    <source>
        <dbReference type="Proteomes" id="UP001165065"/>
    </source>
</evidence>
<keyword evidence="3" id="KW-0597">Phosphoprotein</keyword>
<dbReference type="InterPro" id="IPR051639">
    <property type="entry name" value="BCD1"/>
</dbReference>
<dbReference type="CDD" id="cd23023">
    <property type="entry name" value="zf-HIT_BCD1"/>
    <property type="match status" value="1"/>
</dbReference>
<evidence type="ECO:0000256" key="2">
    <source>
        <dbReference type="ARBA" id="ARBA00022517"/>
    </source>
</evidence>
<sequence length="321" mass="35989">MEETCEVAKLEPASEKSSTLLCSICKTVPMKYTCPRCFVHTCSLGCVRLHKSQTSCTGKRDLVGFKRIAEMDDSSLRDDIRVVEEGRRCVREVLRVGVDVEDRLGKGQGKNKKRKKGQGKGPPGLREVMEHRGGMVWGMSGSEAERRNGTKVVFRKKKEEGGEGGGEGDKKEGNYAKDAGEQNKSSNRLDDVDIMWSICIRYLPPPVNDPPTSCVDWYHNVSENTTVKDTLLQWVTKERQTDEVWKRKLRGSGAMVALAQDEMKEYDIYIPTFNDAPPKYVPVELKGTVKEAVSVAGNKVREGVNLYIVHKLAKGRGEYER</sequence>
<keyword evidence="17" id="KW-1185">Reference proteome</keyword>
<evidence type="ECO:0000256" key="10">
    <source>
        <dbReference type="ARBA" id="ARBA00061949"/>
    </source>
</evidence>
<dbReference type="GO" id="GO:0048254">
    <property type="term" value="P:snoRNA localization"/>
    <property type="evidence" value="ECO:0007669"/>
    <property type="project" value="TreeGrafter"/>
</dbReference>
<evidence type="ECO:0000256" key="3">
    <source>
        <dbReference type="ARBA" id="ARBA00022553"/>
    </source>
</evidence>
<proteinExistence type="inferred from homology"/>
<keyword evidence="1" id="KW-1017">Isopeptide bond</keyword>
<reference evidence="17" key="1">
    <citation type="journal article" date="2023" name="Commun. Biol.">
        <title>Genome analysis of Parmales, the sister group of diatoms, reveals the evolutionary specialization of diatoms from phago-mixotrophs to photoautotrophs.</title>
        <authorList>
            <person name="Ban H."/>
            <person name="Sato S."/>
            <person name="Yoshikawa S."/>
            <person name="Yamada K."/>
            <person name="Nakamura Y."/>
            <person name="Ichinomiya M."/>
            <person name="Sato N."/>
            <person name="Blanc-Mathieu R."/>
            <person name="Endo H."/>
            <person name="Kuwata A."/>
            <person name="Ogata H."/>
        </authorList>
    </citation>
    <scope>NUCLEOTIDE SEQUENCE [LARGE SCALE GENOMIC DNA]</scope>
</reference>
<evidence type="ECO:0000313" key="16">
    <source>
        <dbReference type="EMBL" id="GMI31841.1"/>
    </source>
</evidence>
<evidence type="ECO:0000256" key="5">
    <source>
        <dbReference type="ARBA" id="ARBA00022771"/>
    </source>
</evidence>
<comment type="subunit">
    <text evidence="10">Interacts with FBL, SNU13, NOP58, NUFIP1, RUVBL1, RUVBL2 and TAF9. Interacts (via HIT-type zinc finger) with the RUVBL1/RUVBL2 complex in the presence of ADP.</text>
</comment>
<evidence type="ECO:0000256" key="8">
    <source>
        <dbReference type="ARBA" id="ARBA00049598"/>
    </source>
</evidence>
<organism evidence="16 17">
    <name type="scientific">Triparma columacea</name>
    <dbReference type="NCBI Taxonomy" id="722753"/>
    <lineage>
        <taxon>Eukaryota</taxon>
        <taxon>Sar</taxon>
        <taxon>Stramenopiles</taxon>
        <taxon>Ochrophyta</taxon>
        <taxon>Bolidophyceae</taxon>
        <taxon>Parmales</taxon>
        <taxon>Triparmaceae</taxon>
        <taxon>Triparma</taxon>
    </lineage>
</organism>
<dbReference type="PROSITE" id="PS51083">
    <property type="entry name" value="ZF_HIT"/>
    <property type="match status" value="1"/>
</dbReference>
<feature type="region of interest" description="Disordered" evidence="14">
    <location>
        <begin position="104"/>
        <end position="128"/>
    </location>
</feature>
<evidence type="ECO:0000256" key="14">
    <source>
        <dbReference type="SAM" id="MobiDB-lite"/>
    </source>
</evidence>
<dbReference type="SUPFAM" id="SSF144232">
    <property type="entry name" value="HIT/MYND zinc finger-like"/>
    <property type="match status" value="1"/>
</dbReference>
<evidence type="ECO:0000256" key="7">
    <source>
        <dbReference type="ARBA" id="ARBA00022843"/>
    </source>
</evidence>
<gene>
    <name evidence="16" type="ORF">TrCOL_g7464</name>
</gene>
<protein>
    <recommendedName>
        <fullName evidence="11">Box C/D snoRNA protein 1</fullName>
    </recommendedName>
    <alternativeName>
        <fullName evidence="12">Zinc finger HIT domain-containing protein 6</fullName>
    </alternativeName>
</protein>
<comment type="caution">
    <text evidence="16">The sequence shown here is derived from an EMBL/GenBank/DDBJ whole genome shotgun (WGS) entry which is preliminary data.</text>
</comment>
<name>A0A9W7G4J5_9STRA</name>